<dbReference type="GO" id="GO:0005524">
    <property type="term" value="F:ATP binding"/>
    <property type="evidence" value="ECO:0007669"/>
    <property type="project" value="UniProtKB-KW"/>
</dbReference>
<feature type="compositionally biased region" description="Gly residues" evidence="7">
    <location>
        <begin position="32"/>
        <end position="49"/>
    </location>
</feature>
<dbReference type="EMBL" id="SDRB02007868">
    <property type="protein sequence ID" value="THG10498.1"/>
    <property type="molecule type" value="Genomic_DNA"/>
</dbReference>
<dbReference type="PROSITE" id="PS51194">
    <property type="entry name" value="HELICASE_CTER"/>
    <property type="match status" value="1"/>
</dbReference>
<evidence type="ECO:0000313" key="11">
    <source>
        <dbReference type="Proteomes" id="UP000306102"/>
    </source>
</evidence>
<sequence length="1154" mass="129780">MDYPLPRRTRLQKALFYREFNEKKKKQKKADGGSGGGLNLGFDGGGGSDVDGEVESNGGVNFGSFQRNESLGIMKVQNLKKGMRKDQNFDKPSVGSKENKRYSQRLKNNKNVIGMGLDDDDDESDNEVQIIGMKDKDGRVVEDSVGLNDGEKSCGLSSQVRSQLKEEVIDVVSIDLEVPSESDGDSESIGNAKVANLGKRRRICGLDILVDCEKELGEEEIERPTTMAERVCLRHVSKSTKSEKKIQEFGVSESNGNAKVAHLGQLSSCSLDDEGKERSIEGGLKRRRICGLDILVDCEKEDGVEEIEKPKTVAERVHLRHVSKSTKSEKKKQKFGTFSCPFTLTGDDFKTGLKNCNDGKYVWKAGENGEESEEEVMRPAKRKRNAVGSAIPISVDKILADSIWEKGDVPLENLVPSEHKVPDQEATLPLKFSFGFEDEDPKPPEKSYWEIEAGKLFAERDFVLATCEIGSSDSFMVDNEDSITQDAESDPATCCCQGRQQLVLDEQIGLKCKFCSFVKLEIKHILPSFSKHPWGRRTNKKNLGSTDHFNLDDLQFQDSAPLYQSSSKRHAYAKSTVWDIIPGVKDSMYPHQREGFEFIWKNIAGGMDLEELKNKNDFDGGSGCIISHAPGTGKTRLTIVFLQTYMALYRSCRPVIIAPSSMLLTWEEEFRKWNVDIPFHNLNKLNYSGQENEVSVSLAKQHGPQGQNENSIRLAKLYSWQMCGSVLGISYTLFERLVGDGVFRKMLLELPGLLVLDEGHTPRNDRSQIWKALSGVKTQKRIILSGTPFQNNFRELFNTLRLVRPKFADKIDPFVYVHRQGRKSSAARGKWDSLTSSIGKDSNNKLDKLKSMINPFVHVHKGSILKESLPGLRDSVVVLAPTHVEKGLIKVIQGRKNQLERYHLVSLISVNPSLLLKRLSEEEALSIHEDRLERLRFDPKAGVKTKFIIELIRLSQPLKEKVLVFSQYTVPLTFLRKHLKSHFAWTEGKELLYMDGKCDAKQRQSSISLLNDPASEVQVLLASTKACCEGINLVGASRVVLLDVVWNPSVERQAISRAYRLGQKKIVYLYRLITSGTMEGEKYIRQAEKDRLSELLFSSSDDGVCRSEKISCTVSEDEILQEMVQHKKLSHMFEKILNQPKESDLIDTFGLVDL</sequence>
<evidence type="ECO:0000256" key="2">
    <source>
        <dbReference type="ARBA" id="ARBA00022741"/>
    </source>
</evidence>
<dbReference type="PROSITE" id="PS51192">
    <property type="entry name" value="HELICASE_ATP_BIND_1"/>
    <property type="match status" value="1"/>
</dbReference>
<feature type="region of interest" description="Disordered" evidence="7">
    <location>
        <begin position="22"/>
        <end position="50"/>
    </location>
</feature>
<evidence type="ECO:0000256" key="5">
    <source>
        <dbReference type="ARBA" id="ARBA00022840"/>
    </source>
</evidence>
<evidence type="ECO:0000259" key="9">
    <source>
        <dbReference type="PROSITE" id="PS51194"/>
    </source>
</evidence>
<keyword evidence="11" id="KW-1185">Reference proteome</keyword>
<gene>
    <name evidence="10" type="ORF">TEA_012526</name>
</gene>
<dbReference type="STRING" id="542762.A0A4S4E3P6"/>
<evidence type="ECO:0000256" key="7">
    <source>
        <dbReference type="SAM" id="MobiDB-lite"/>
    </source>
</evidence>
<evidence type="ECO:0000256" key="4">
    <source>
        <dbReference type="ARBA" id="ARBA00022806"/>
    </source>
</evidence>
<dbReference type="InterPro" id="IPR027417">
    <property type="entry name" value="P-loop_NTPase"/>
</dbReference>
<dbReference type="InterPro" id="IPR044567">
    <property type="entry name" value="CLSY/DRD1"/>
</dbReference>
<evidence type="ECO:0000259" key="8">
    <source>
        <dbReference type="PROSITE" id="PS51192"/>
    </source>
</evidence>
<dbReference type="SUPFAM" id="SSF52540">
    <property type="entry name" value="P-loop containing nucleoside triphosphate hydrolases"/>
    <property type="match status" value="2"/>
</dbReference>
<name>A0A4S4E3P6_CAMSN</name>
<organism evidence="10 11">
    <name type="scientific">Camellia sinensis var. sinensis</name>
    <name type="common">China tea</name>
    <dbReference type="NCBI Taxonomy" id="542762"/>
    <lineage>
        <taxon>Eukaryota</taxon>
        <taxon>Viridiplantae</taxon>
        <taxon>Streptophyta</taxon>
        <taxon>Embryophyta</taxon>
        <taxon>Tracheophyta</taxon>
        <taxon>Spermatophyta</taxon>
        <taxon>Magnoliopsida</taxon>
        <taxon>eudicotyledons</taxon>
        <taxon>Gunneridae</taxon>
        <taxon>Pentapetalae</taxon>
        <taxon>asterids</taxon>
        <taxon>Ericales</taxon>
        <taxon>Theaceae</taxon>
        <taxon>Camellia</taxon>
    </lineage>
</organism>
<feature type="domain" description="Helicase C-terminal" evidence="9">
    <location>
        <begin position="950"/>
        <end position="1103"/>
    </location>
</feature>
<evidence type="ECO:0000256" key="6">
    <source>
        <dbReference type="ARBA" id="ARBA00023242"/>
    </source>
</evidence>
<protein>
    <submittedName>
        <fullName evidence="10">Uncharacterized protein</fullName>
    </submittedName>
</protein>
<dbReference type="SMART" id="SM00490">
    <property type="entry name" value="HELICc"/>
    <property type="match status" value="1"/>
</dbReference>
<evidence type="ECO:0000313" key="10">
    <source>
        <dbReference type="EMBL" id="THG10498.1"/>
    </source>
</evidence>
<reference evidence="10 11" key="1">
    <citation type="journal article" date="2018" name="Proc. Natl. Acad. Sci. U.S.A.">
        <title>Draft genome sequence of Camellia sinensis var. sinensis provides insights into the evolution of the tea genome and tea quality.</title>
        <authorList>
            <person name="Wei C."/>
            <person name="Yang H."/>
            <person name="Wang S."/>
            <person name="Zhao J."/>
            <person name="Liu C."/>
            <person name="Gao L."/>
            <person name="Xia E."/>
            <person name="Lu Y."/>
            <person name="Tai Y."/>
            <person name="She G."/>
            <person name="Sun J."/>
            <person name="Cao H."/>
            <person name="Tong W."/>
            <person name="Gao Q."/>
            <person name="Li Y."/>
            <person name="Deng W."/>
            <person name="Jiang X."/>
            <person name="Wang W."/>
            <person name="Chen Q."/>
            <person name="Zhang S."/>
            <person name="Li H."/>
            <person name="Wu J."/>
            <person name="Wang P."/>
            <person name="Li P."/>
            <person name="Shi C."/>
            <person name="Zheng F."/>
            <person name="Jian J."/>
            <person name="Huang B."/>
            <person name="Shan D."/>
            <person name="Shi M."/>
            <person name="Fang C."/>
            <person name="Yue Y."/>
            <person name="Li F."/>
            <person name="Li D."/>
            <person name="Wei S."/>
            <person name="Han B."/>
            <person name="Jiang C."/>
            <person name="Yin Y."/>
            <person name="Xia T."/>
            <person name="Zhang Z."/>
            <person name="Bennetzen J.L."/>
            <person name="Zhao S."/>
            <person name="Wan X."/>
        </authorList>
    </citation>
    <scope>NUCLEOTIDE SEQUENCE [LARGE SCALE GENOMIC DNA]</scope>
    <source>
        <strain evidence="11">cv. Shuchazao</strain>
        <tissue evidence="10">Leaf</tissue>
    </source>
</reference>
<keyword evidence="5" id="KW-0067">ATP-binding</keyword>
<evidence type="ECO:0000256" key="1">
    <source>
        <dbReference type="ARBA" id="ARBA00004123"/>
    </source>
</evidence>
<proteinExistence type="predicted"/>
<dbReference type="GO" id="GO:0004386">
    <property type="term" value="F:helicase activity"/>
    <property type="evidence" value="ECO:0007669"/>
    <property type="project" value="UniProtKB-KW"/>
</dbReference>
<dbReference type="InterPro" id="IPR001650">
    <property type="entry name" value="Helicase_C-like"/>
</dbReference>
<comment type="subcellular location">
    <subcellularLocation>
        <location evidence="1">Nucleus</location>
    </subcellularLocation>
</comment>
<dbReference type="Gene3D" id="3.40.50.10810">
    <property type="entry name" value="Tandem AAA-ATPase domain"/>
    <property type="match status" value="1"/>
</dbReference>
<dbReference type="PANTHER" id="PTHR45821">
    <property type="entry name" value="SNF2 DOMAIN-CONTAINING PROTEIN CLASSY 2-RELATED"/>
    <property type="match status" value="1"/>
</dbReference>
<keyword evidence="2" id="KW-0547">Nucleotide-binding</keyword>
<dbReference type="Pfam" id="PF00271">
    <property type="entry name" value="Helicase_C"/>
    <property type="match status" value="1"/>
</dbReference>
<dbReference type="Gene3D" id="3.40.50.300">
    <property type="entry name" value="P-loop containing nucleotide triphosphate hydrolases"/>
    <property type="match status" value="1"/>
</dbReference>
<dbReference type="Proteomes" id="UP000306102">
    <property type="component" value="Unassembled WGS sequence"/>
</dbReference>
<dbReference type="Pfam" id="PF00176">
    <property type="entry name" value="SNF2-rel_dom"/>
    <property type="match status" value="1"/>
</dbReference>
<dbReference type="InterPro" id="IPR014001">
    <property type="entry name" value="Helicase_ATP-bd"/>
</dbReference>
<dbReference type="CDD" id="cd18793">
    <property type="entry name" value="SF2_C_SNF"/>
    <property type="match status" value="1"/>
</dbReference>
<keyword evidence="6" id="KW-0539">Nucleus</keyword>
<keyword evidence="4" id="KW-0347">Helicase</keyword>
<dbReference type="InterPro" id="IPR000330">
    <property type="entry name" value="SNF2_N"/>
</dbReference>
<comment type="caution">
    <text evidence="10">The sequence shown here is derived from an EMBL/GenBank/DDBJ whole genome shotgun (WGS) entry which is preliminary data.</text>
</comment>
<dbReference type="InterPro" id="IPR049730">
    <property type="entry name" value="SNF2/RAD54-like_C"/>
</dbReference>
<dbReference type="GO" id="GO:0005634">
    <property type="term" value="C:nucleus"/>
    <property type="evidence" value="ECO:0007669"/>
    <property type="project" value="UniProtKB-SubCell"/>
</dbReference>
<dbReference type="GO" id="GO:0016787">
    <property type="term" value="F:hydrolase activity"/>
    <property type="evidence" value="ECO:0007669"/>
    <property type="project" value="UniProtKB-KW"/>
</dbReference>
<dbReference type="GO" id="GO:0080188">
    <property type="term" value="P:gene silencing by siRNA-directed DNA methylation"/>
    <property type="evidence" value="ECO:0007669"/>
    <property type="project" value="InterPro"/>
</dbReference>
<accession>A0A4S4E3P6</accession>
<dbReference type="PANTHER" id="PTHR45821:SF5">
    <property type="entry name" value="SNF2 DOMAIN-CONTAINING PROTEIN CLASSY 4"/>
    <property type="match status" value="1"/>
</dbReference>
<evidence type="ECO:0000256" key="3">
    <source>
        <dbReference type="ARBA" id="ARBA00022801"/>
    </source>
</evidence>
<dbReference type="SMART" id="SM00487">
    <property type="entry name" value="DEXDc"/>
    <property type="match status" value="1"/>
</dbReference>
<keyword evidence="3" id="KW-0378">Hydrolase</keyword>
<feature type="domain" description="Helicase ATP-binding" evidence="8">
    <location>
        <begin position="615"/>
        <end position="806"/>
    </location>
</feature>
<dbReference type="InterPro" id="IPR038718">
    <property type="entry name" value="SNF2-like_sf"/>
</dbReference>
<dbReference type="AlphaFoldDB" id="A0A4S4E3P6"/>